<name>A0A9Q0GWA5_9MAGN</name>
<comment type="caution">
    <text evidence="1">The sequence shown here is derived from an EMBL/GenBank/DDBJ whole genome shotgun (WGS) entry which is preliminary data.</text>
</comment>
<keyword evidence="2" id="KW-1185">Reference proteome</keyword>
<evidence type="ECO:0000313" key="2">
    <source>
        <dbReference type="Proteomes" id="UP001141806"/>
    </source>
</evidence>
<reference evidence="1" key="1">
    <citation type="journal article" date="2023" name="Plant J.">
        <title>The genome of the king protea, Protea cynaroides.</title>
        <authorList>
            <person name="Chang J."/>
            <person name="Duong T.A."/>
            <person name="Schoeman C."/>
            <person name="Ma X."/>
            <person name="Roodt D."/>
            <person name="Barker N."/>
            <person name="Li Z."/>
            <person name="Van de Peer Y."/>
            <person name="Mizrachi E."/>
        </authorList>
    </citation>
    <scope>NUCLEOTIDE SEQUENCE</scope>
    <source>
        <tissue evidence="1">Young leaves</tissue>
    </source>
</reference>
<sequence>MIPVELMCRRCGKEVETIEHVLLYCSFASAAWFGSRYSFLVPQSNNLKFHQWLQSLSFIPLVSKAESRLVFSYAAFMCWRLRMARNNLYFENIDCLPSDVITRVERSWIEFHGALSRPLGKPVMADSFAVSHSTVITTWSLPLTGFIKLNGDAAASDILGTQGLSFILRYSVGSPLRAVS</sequence>
<dbReference type="AlphaFoldDB" id="A0A9Q0GWA5"/>
<protein>
    <recommendedName>
        <fullName evidence="3">Reverse transcriptase zinc-binding domain-containing protein</fullName>
    </recommendedName>
</protein>
<accession>A0A9Q0GWA5</accession>
<dbReference type="OrthoDB" id="1750965at2759"/>
<dbReference type="EMBL" id="JAMYWD010000011">
    <property type="protein sequence ID" value="KAJ4955003.1"/>
    <property type="molecule type" value="Genomic_DNA"/>
</dbReference>
<dbReference type="Proteomes" id="UP001141806">
    <property type="component" value="Unassembled WGS sequence"/>
</dbReference>
<proteinExistence type="predicted"/>
<gene>
    <name evidence="1" type="ORF">NE237_011786</name>
</gene>
<evidence type="ECO:0000313" key="1">
    <source>
        <dbReference type="EMBL" id="KAJ4955003.1"/>
    </source>
</evidence>
<evidence type="ECO:0008006" key="3">
    <source>
        <dbReference type="Google" id="ProtNLM"/>
    </source>
</evidence>
<organism evidence="1 2">
    <name type="scientific">Protea cynaroides</name>
    <dbReference type="NCBI Taxonomy" id="273540"/>
    <lineage>
        <taxon>Eukaryota</taxon>
        <taxon>Viridiplantae</taxon>
        <taxon>Streptophyta</taxon>
        <taxon>Embryophyta</taxon>
        <taxon>Tracheophyta</taxon>
        <taxon>Spermatophyta</taxon>
        <taxon>Magnoliopsida</taxon>
        <taxon>Proteales</taxon>
        <taxon>Proteaceae</taxon>
        <taxon>Protea</taxon>
    </lineage>
</organism>